<feature type="region of interest" description="Disordered" evidence="1">
    <location>
        <begin position="1"/>
        <end position="81"/>
    </location>
</feature>
<dbReference type="EMBL" id="BSDI01000010">
    <property type="protein sequence ID" value="GLH97414.1"/>
    <property type="molecule type" value="Genomic_DNA"/>
</dbReference>
<keyword evidence="3" id="KW-1185">Reference proteome</keyword>
<feature type="compositionally biased region" description="Basic and acidic residues" evidence="1">
    <location>
        <begin position="1"/>
        <end position="17"/>
    </location>
</feature>
<dbReference type="Proteomes" id="UP001144280">
    <property type="component" value="Unassembled WGS sequence"/>
</dbReference>
<comment type="caution">
    <text evidence="2">The sequence shown here is derived from an EMBL/GenBank/DDBJ whole genome shotgun (WGS) entry which is preliminary data.</text>
</comment>
<reference evidence="2" key="1">
    <citation type="submission" date="2022-12" db="EMBL/GenBank/DDBJ databases">
        <title>New Phytohabitans aurantiacus sp. RD004123 nov., an actinomycete isolated from soil.</title>
        <authorList>
            <person name="Triningsih D.W."/>
            <person name="Harunari E."/>
            <person name="Igarashi Y."/>
        </authorList>
    </citation>
    <scope>NUCLEOTIDE SEQUENCE</scope>
    <source>
        <strain evidence="2">RD004123</strain>
    </source>
</reference>
<feature type="compositionally biased region" description="Basic and acidic residues" evidence="1">
    <location>
        <begin position="30"/>
        <end position="53"/>
    </location>
</feature>
<protein>
    <submittedName>
        <fullName evidence="2">Uncharacterized protein</fullName>
    </submittedName>
</protein>
<evidence type="ECO:0000313" key="3">
    <source>
        <dbReference type="Proteomes" id="UP001144280"/>
    </source>
</evidence>
<feature type="compositionally biased region" description="Basic and acidic residues" evidence="1">
    <location>
        <begin position="71"/>
        <end position="81"/>
    </location>
</feature>
<dbReference type="RefSeq" id="WP_281895273.1">
    <property type="nucleotide sequence ID" value="NZ_BSDI01000010.1"/>
</dbReference>
<sequence>MAKDKRPKDDLHTEAKARMAHMPAETAGGRLDEQTPPNRRDMDARDPMERMPDESASTSDMPARGRQAMTRADKQRNQPRG</sequence>
<accession>A0ABQ5QT77</accession>
<organism evidence="2 3">
    <name type="scientific">Phytohabitans aurantiacus</name>
    <dbReference type="NCBI Taxonomy" id="3016789"/>
    <lineage>
        <taxon>Bacteria</taxon>
        <taxon>Bacillati</taxon>
        <taxon>Actinomycetota</taxon>
        <taxon>Actinomycetes</taxon>
        <taxon>Micromonosporales</taxon>
        <taxon>Micromonosporaceae</taxon>
    </lineage>
</organism>
<evidence type="ECO:0000256" key="1">
    <source>
        <dbReference type="SAM" id="MobiDB-lite"/>
    </source>
</evidence>
<evidence type="ECO:0000313" key="2">
    <source>
        <dbReference type="EMBL" id="GLH97414.1"/>
    </source>
</evidence>
<gene>
    <name evidence="2" type="ORF">Pa4123_26890</name>
</gene>
<proteinExistence type="predicted"/>
<name>A0ABQ5QT77_9ACTN</name>